<dbReference type="PANTHER" id="PTHR35526:SF3">
    <property type="entry name" value="ANTI-SIGMA-F FACTOR RSBW"/>
    <property type="match status" value="1"/>
</dbReference>
<sequence length="160" mass="16776">MRGAGRFRLPWRRERRTAAPAPLPSPVRRHVASVELGPRAVGRAREAVAAQLPAAGVAPGSAFADAVLLVVSELVANVLRHADRSPVMDVGLTASGGHLVVGVADAEPRLPDLSEEGMGAGLRMVTELAAEYHGEVSAEPAVDRSGKVVLVRFELPAERA</sequence>
<name>A0ABT0ZIN4_9ACTN</name>
<keyword evidence="4" id="KW-1185">Reference proteome</keyword>
<dbReference type="PANTHER" id="PTHR35526">
    <property type="entry name" value="ANTI-SIGMA-F FACTOR RSBW-RELATED"/>
    <property type="match status" value="1"/>
</dbReference>
<proteinExistence type="predicted"/>
<dbReference type="InterPro" id="IPR003594">
    <property type="entry name" value="HATPase_dom"/>
</dbReference>
<protein>
    <submittedName>
        <fullName evidence="3">ATP-binding protein</fullName>
    </submittedName>
</protein>
<dbReference type="GO" id="GO:0005524">
    <property type="term" value="F:ATP binding"/>
    <property type="evidence" value="ECO:0007669"/>
    <property type="project" value="UniProtKB-KW"/>
</dbReference>
<evidence type="ECO:0000313" key="4">
    <source>
        <dbReference type="Proteomes" id="UP001523219"/>
    </source>
</evidence>
<keyword evidence="1" id="KW-0723">Serine/threonine-protein kinase</keyword>
<feature type="domain" description="Histidine kinase/HSP90-like ATPase" evidence="2">
    <location>
        <begin position="66"/>
        <end position="157"/>
    </location>
</feature>
<evidence type="ECO:0000313" key="3">
    <source>
        <dbReference type="EMBL" id="MCN9243405.1"/>
    </source>
</evidence>
<dbReference type="InterPro" id="IPR036890">
    <property type="entry name" value="HATPase_C_sf"/>
</dbReference>
<dbReference type="RefSeq" id="WP_252426779.1">
    <property type="nucleotide sequence ID" value="NZ_JAMWMR010000021.1"/>
</dbReference>
<comment type="caution">
    <text evidence="3">The sequence shown here is derived from an EMBL/GenBank/DDBJ whole genome shotgun (WGS) entry which is preliminary data.</text>
</comment>
<evidence type="ECO:0000259" key="2">
    <source>
        <dbReference type="Pfam" id="PF02518"/>
    </source>
</evidence>
<keyword evidence="1" id="KW-0418">Kinase</keyword>
<gene>
    <name evidence="3" type="ORF">NGF19_21900</name>
</gene>
<keyword evidence="3" id="KW-0067">ATP-binding</keyword>
<accession>A0ABT0ZIN4</accession>
<keyword evidence="3" id="KW-0547">Nucleotide-binding</keyword>
<dbReference type="Pfam" id="PF02518">
    <property type="entry name" value="HATPase_c"/>
    <property type="match status" value="1"/>
</dbReference>
<dbReference type="Gene3D" id="3.30.565.10">
    <property type="entry name" value="Histidine kinase-like ATPase, C-terminal domain"/>
    <property type="match status" value="1"/>
</dbReference>
<dbReference type="SUPFAM" id="SSF55874">
    <property type="entry name" value="ATPase domain of HSP90 chaperone/DNA topoisomerase II/histidine kinase"/>
    <property type="match status" value="1"/>
</dbReference>
<keyword evidence="1" id="KW-0808">Transferase</keyword>
<evidence type="ECO:0000256" key="1">
    <source>
        <dbReference type="ARBA" id="ARBA00022527"/>
    </source>
</evidence>
<dbReference type="Proteomes" id="UP001523219">
    <property type="component" value="Unassembled WGS sequence"/>
</dbReference>
<reference evidence="3 4" key="1">
    <citation type="submission" date="2022-05" db="EMBL/GenBank/DDBJ databases">
        <title>Streptomyces sp. nov. RY43-2 isolated from soil of a peat swamp forest.</title>
        <authorList>
            <person name="Kanchanasin P."/>
            <person name="Tanasupawat S."/>
            <person name="Phongsopitanun W."/>
        </authorList>
    </citation>
    <scope>NUCLEOTIDE SEQUENCE [LARGE SCALE GENOMIC DNA]</scope>
    <source>
        <strain evidence="3 4">RY43-2</strain>
    </source>
</reference>
<organism evidence="3 4">
    <name type="scientific">Streptomyces macrolidinus</name>
    <dbReference type="NCBI Taxonomy" id="2952607"/>
    <lineage>
        <taxon>Bacteria</taxon>
        <taxon>Bacillati</taxon>
        <taxon>Actinomycetota</taxon>
        <taxon>Actinomycetes</taxon>
        <taxon>Kitasatosporales</taxon>
        <taxon>Streptomycetaceae</taxon>
        <taxon>Streptomyces</taxon>
    </lineage>
</organism>
<dbReference type="EMBL" id="JAMWMR010000021">
    <property type="protein sequence ID" value="MCN9243405.1"/>
    <property type="molecule type" value="Genomic_DNA"/>
</dbReference>
<dbReference type="InterPro" id="IPR050267">
    <property type="entry name" value="Anti-sigma-factor_SerPK"/>
</dbReference>
<dbReference type="CDD" id="cd16936">
    <property type="entry name" value="HATPase_RsbW-like"/>
    <property type="match status" value="1"/>
</dbReference>